<proteinExistence type="predicted"/>
<sequence length="50" mass="5292">MHPVRGRYHGDLIIAAISSTWTLDPTGIQNVRTLRITAAASLNITGDGCG</sequence>
<gene>
    <name evidence="1" type="ORF">AALO17_13100</name>
</gene>
<dbReference type="AlphaFoldDB" id="A0A140DUW7"/>
<reference evidence="1 2" key="1">
    <citation type="journal article" date="2016" name="Gut Pathog.">
        <title>Whole genome sequencing of "Faecalibaculum rodentium" ALO17, isolated from C57BL/6J laboratory mouse feces.</title>
        <authorList>
            <person name="Lim S."/>
            <person name="Chang D.H."/>
            <person name="Ahn S."/>
            <person name="Kim B.C."/>
        </authorList>
    </citation>
    <scope>NUCLEOTIDE SEQUENCE [LARGE SCALE GENOMIC DNA]</scope>
    <source>
        <strain evidence="1 2">Alo17</strain>
    </source>
</reference>
<dbReference type="Proteomes" id="UP000069771">
    <property type="component" value="Chromosome"/>
</dbReference>
<dbReference type="KEGG" id="fro:AALO17_13100"/>
<name>A0A140DUW7_9FIRM</name>
<dbReference type="EMBL" id="CP011391">
    <property type="protein sequence ID" value="AMK54444.1"/>
    <property type="molecule type" value="Genomic_DNA"/>
</dbReference>
<evidence type="ECO:0000313" key="2">
    <source>
        <dbReference type="Proteomes" id="UP000069771"/>
    </source>
</evidence>
<evidence type="ECO:0000313" key="1">
    <source>
        <dbReference type="EMBL" id="AMK54444.1"/>
    </source>
</evidence>
<protein>
    <submittedName>
        <fullName evidence="1">Uncharacterized protein</fullName>
    </submittedName>
</protein>
<keyword evidence="2" id="KW-1185">Reference proteome</keyword>
<organism evidence="1 2">
    <name type="scientific">Faecalibaculum rodentium</name>
    <dbReference type="NCBI Taxonomy" id="1702221"/>
    <lineage>
        <taxon>Bacteria</taxon>
        <taxon>Bacillati</taxon>
        <taxon>Bacillota</taxon>
        <taxon>Erysipelotrichia</taxon>
        <taxon>Erysipelotrichales</taxon>
        <taxon>Erysipelotrichaceae</taxon>
        <taxon>Faecalibaculum</taxon>
    </lineage>
</organism>
<accession>A0A140DUW7</accession>